<keyword evidence="5" id="KW-0732">Signal</keyword>
<organism evidence="7 8">
    <name type="scientific">Nicotiana attenuata</name>
    <name type="common">Coyote tobacco</name>
    <dbReference type="NCBI Taxonomy" id="49451"/>
    <lineage>
        <taxon>Eukaryota</taxon>
        <taxon>Viridiplantae</taxon>
        <taxon>Streptophyta</taxon>
        <taxon>Embryophyta</taxon>
        <taxon>Tracheophyta</taxon>
        <taxon>Spermatophyta</taxon>
        <taxon>Magnoliopsida</taxon>
        <taxon>eudicotyledons</taxon>
        <taxon>Gunneridae</taxon>
        <taxon>Pentapetalae</taxon>
        <taxon>asterids</taxon>
        <taxon>lamiids</taxon>
        <taxon>Solanales</taxon>
        <taxon>Solanaceae</taxon>
        <taxon>Nicotianoideae</taxon>
        <taxon>Nicotianeae</taxon>
        <taxon>Nicotiana</taxon>
    </lineage>
</organism>
<dbReference type="PANTHER" id="PTHR31232:SF101">
    <property type="entry name" value="S-PROTEIN HOMOLOG"/>
    <property type="match status" value="1"/>
</dbReference>
<dbReference type="Proteomes" id="UP000187609">
    <property type="component" value="Unassembled WGS sequence"/>
</dbReference>
<protein>
    <recommendedName>
        <fullName evidence="6">S-protein homolog</fullName>
    </recommendedName>
</protein>
<keyword evidence="8" id="KW-1185">Reference proteome</keyword>
<evidence type="ECO:0000256" key="5">
    <source>
        <dbReference type="ARBA" id="ARBA00022729"/>
    </source>
</evidence>
<dbReference type="AlphaFoldDB" id="A0A314L886"/>
<dbReference type="Gramene" id="OIT37765">
    <property type="protein sequence ID" value="OIT37765"/>
    <property type="gene ID" value="A4A49_58844"/>
</dbReference>
<keyword evidence="4 6" id="KW-0964">Secreted</keyword>
<feature type="non-terminal residue" evidence="7">
    <location>
        <position position="1"/>
    </location>
</feature>
<comment type="caution">
    <text evidence="7">The sequence shown here is derived from an EMBL/GenBank/DDBJ whole genome shotgun (WGS) entry which is preliminary data.</text>
</comment>
<dbReference type="PANTHER" id="PTHR31232">
    <property type="match status" value="1"/>
</dbReference>
<gene>
    <name evidence="7" type="ORF">A4A49_58844</name>
</gene>
<evidence type="ECO:0000256" key="4">
    <source>
        <dbReference type="ARBA" id="ARBA00022525"/>
    </source>
</evidence>
<proteinExistence type="inferred from homology"/>
<evidence type="ECO:0000313" key="8">
    <source>
        <dbReference type="Proteomes" id="UP000187609"/>
    </source>
</evidence>
<evidence type="ECO:0000256" key="6">
    <source>
        <dbReference type="RuleBase" id="RU367044"/>
    </source>
</evidence>
<dbReference type="InterPro" id="IPR010264">
    <property type="entry name" value="Self-incomp_S1"/>
</dbReference>
<reference evidence="7" key="1">
    <citation type="submission" date="2016-11" db="EMBL/GenBank/DDBJ databases">
        <title>The genome of Nicotiana attenuata.</title>
        <authorList>
            <person name="Xu S."/>
            <person name="Brockmoeller T."/>
            <person name="Gaquerel E."/>
            <person name="Navarro A."/>
            <person name="Kuhl H."/>
            <person name="Gase K."/>
            <person name="Ling Z."/>
            <person name="Zhou W."/>
            <person name="Kreitzer C."/>
            <person name="Stanke M."/>
            <person name="Tang H."/>
            <person name="Lyons E."/>
            <person name="Pandey P."/>
            <person name="Pandey S.P."/>
            <person name="Timmermann B."/>
            <person name="Baldwin I.T."/>
        </authorList>
    </citation>
    <scope>NUCLEOTIDE SEQUENCE [LARGE SCALE GENOMIC DNA]</scope>
    <source>
        <strain evidence="7">UT</strain>
    </source>
</reference>
<evidence type="ECO:0000256" key="3">
    <source>
        <dbReference type="ARBA" id="ARBA00022471"/>
    </source>
</evidence>
<keyword evidence="3 6" id="KW-0713">Self-incompatibility</keyword>
<dbReference type="SMR" id="A0A314L886"/>
<dbReference type="GO" id="GO:0060320">
    <property type="term" value="P:rejection of self pollen"/>
    <property type="evidence" value="ECO:0007669"/>
    <property type="project" value="UniProtKB-KW"/>
</dbReference>
<evidence type="ECO:0000256" key="2">
    <source>
        <dbReference type="ARBA" id="ARBA00005581"/>
    </source>
</evidence>
<dbReference type="GO" id="GO:0005576">
    <property type="term" value="C:extracellular region"/>
    <property type="evidence" value="ECO:0007669"/>
    <property type="project" value="UniProtKB-SubCell"/>
</dbReference>
<accession>A0A314L886</accession>
<evidence type="ECO:0000256" key="1">
    <source>
        <dbReference type="ARBA" id="ARBA00004613"/>
    </source>
</evidence>
<sequence>FYRHRIHVHIVDGIQANSPQLSFHCQSDDDDLGYHYPTLNQEFQFDFKLRVFAVTLFYCHFWWGTKQAMFDVFRVDGACSVYGGLDTKQCYWLIKEDGFYFANQEHPSPSSLFKLHDWA</sequence>
<dbReference type="Pfam" id="PF05938">
    <property type="entry name" value="Self-incomp_S1"/>
    <property type="match status" value="1"/>
</dbReference>
<dbReference type="EMBL" id="MJEQ01000271">
    <property type="protein sequence ID" value="OIT37765.1"/>
    <property type="molecule type" value="Genomic_DNA"/>
</dbReference>
<comment type="subcellular location">
    <subcellularLocation>
        <location evidence="1 6">Secreted</location>
    </subcellularLocation>
</comment>
<evidence type="ECO:0000313" key="7">
    <source>
        <dbReference type="EMBL" id="OIT37765.1"/>
    </source>
</evidence>
<name>A0A314L886_NICAT</name>
<comment type="similarity">
    <text evidence="2 6">Belongs to the plant self-incompatibility (S1) protein family.</text>
</comment>